<feature type="signal peptide" evidence="1">
    <location>
        <begin position="1"/>
        <end position="19"/>
    </location>
</feature>
<reference evidence="2 3" key="1">
    <citation type="submission" date="2018-10" db="EMBL/GenBank/DDBJ databases">
        <title>Xanthobacter tagetidis genome sequencing and assembly.</title>
        <authorList>
            <person name="Maclea K.S."/>
            <person name="Goen A.E."/>
            <person name="Fatima S.A."/>
        </authorList>
    </citation>
    <scope>NUCLEOTIDE SEQUENCE [LARGE SCALE GENOMIC DNA]</scope>
    <source>
        <strain evidence="2 3">ATCC 700314</strain>
    </source>
</reference>
<organism evidence="2 3">
    <name type="scientific">Xanthobacter tagetidis</name>
    <dbReference type="NCBI Taxonomy" id="60216"/>
    <lineage>
        <taxon>Bacteria</taxon>
        <taxon>Pseudomonadati</taxon>
        <taxon>Pseudomonadota</taxon>
        <taxon>Alphaproteobacteria</taxon>
        <taxon>Hyphomicrobiales</taxon>
        <taxon>Xanthobacteraceae</taxon>
        <taxon>Xanthobacter</taxon>
    </lineage>
</organism>
<keyword evidence="1" id="KW-0732">Signal</keyword>
<dbReference type="Proteomes" id="UP000269692">
    <property type="component" value="Unassembled WGS sequence"/>
</dbReference>
<dbReference type="OrthoDB" id="8447011at2"/>
<evidence type="ECO:0000313" key="2">
    <source>
        <dbReference type="EMBL" id="RLP81256.1"/>
    </source>
</evidence>
<dbReference type="AlphaFoldDB" id="A0A3L7AL48"/>
<comment type="caution">
    <text evidence="2">The sequence shown here is derived from an EMBL/GenBank/DDBJ whole genome shotgun (WGS) entry which is preliminary data.</text>
</comment>
<proteinExistence type="predicted"/>
<name>A0A3L7AL48_9HYPH</name>
<sequence length="206" mass="19902">MRAALAALLVALAPLPAAAHRLKVFATVEGDTVSGYAFFIGGGRPGGAQVTFRDAAGKTLGAAVTDADGAFAFTPARPEAITVVVDAGDGHAAEVALAADRFASAAATVAPAAGDARPGAPSAPASGASVPAALAGVPAAACDPAALAALVDTAVARQVRPLLEAQSEAEGRVRFNDVMGGIGMIVGLAGAALWASARRARAPGGG</sequence>
<evidence type="ECO:0000313" key="3">
    <source>
        <dbReference type="Proteomes" id="UP000269692"/>
    </source>
</evidence>
<gene>
    <name evidence="2" type="ORF">D9R14_03960</name>
</gene>
<feature type="chain" id="PRO_5018169831" evidence="1">
    <location>
        <begin position="20"/>
        <end position="206"/>
    </location>
</feature>
<protein>
    <submittedName>
        <fullName evidence="2">Cobalamin biosynthesis protein CbiM</fullName>
    </submittedName>
</protein>
<dbReference type="EMBL" id="RCTF01000002">
    <property type="protein sequence ID" value="RLP81256.1"/>
    <property type="molecule type" value="Genomic_DNA"/>
</dbReference>
<accession>A0A3L7AL48</accession>
<keyword evidence="3" id="KW-1185">Reference proteome</keyword>
<evidence type="ECO:0000256" key="1">
    <source>
        <dbReference type="SAM" id="SignalP"/>
    </source>
</evidence>